<evidence type="ECO:0000313" key="2">
    <source>
        <dbReference type="Proteomes" id="UP001430953"/>
    </source>
</evidence>
<name>A0AAW2FAR8_9HYME</name>
<dbReference type="AlphaFoldDB" id="A0AAW2FAR8"/>
<sequence length="64" mass="7821">MIVLFHSKKCRRQTKRINSLKNARDDFFFYMSCAKSMRDRIIGSFNKAIKYTERHKMNIEMKTR</sequence>
<evidence type="ECO:0000313" key="1">
    <source>
        <dbReference type="EMBL" id="KAL0111057.1"/>
    </source>
</evidence>
<protein>
    <submittedName>
        <fullName evidence="1">Uncharacterized protein</fullName>
    </submittedName>
</protein>
<reference evidence="1 2" key="1">
    <citation type="submission" date="2023-03" db="EMBL/GenBank/DDBJ databases">
        <title>High recombination rates correlate with genetic variation in Cardiocondyla obscurior ants.</title>
        <authorList>
            <person name="Errbii M."/>
        </authorList>
    </citation>
    <scope>NUCLEOTIDE SEQUENCE [LARGE SCALE GENOMIC DNA]</scope>
    <source>
        <strain evidence="1">Alpha-2009</strain>
        <tissue evidence="1">Whole body</tissue>
    </source>
</reference>
<dbReference type="Proteomes" id="UP001430953">
    <property type="component" value="Unassembled WGS sequence"/>
</dbReference>
<accession>A0AAW2FAR8</accession>
<gene>
    <name evidence="1" type="ORF">PUN28_012801</name>
</gene>
<proteinExistence type="predicted"/>
<comment type="caution">
    <text evidence="1">The sequence shown here is derived from an EMBL/GenBank/DDBJ whole genome shotgun (WGS) entry which is preliminary data.</text>
</comment>
<keyword evidence="2" id="KW-1185">Reference proteome</keyword>
<organism evidence="1 2">
    <name type="scientific">Cardiocondyla obscurior</name>
    <dbReference type="NCBI Taxonomy" id="286306"/>
    <lineage>
        <taxon>Eukaryota</taxon>
        <taxon>Metazoa</taxon>
        <taxon>Ecdysozoa</taxon>
        <taxon>Arthropoda</taxon>
        <taxon>Hexapoda</taxon>
        <taxon>Insecta</taxon>
        <taxon>Pterygota</taxon>
        <taxon>Neoptera</taxon>
        <taxon>Endopterygota</taxon>
        <taxon>Hymenoptera</taxon>
        <taxon>Apocrita</taxon>
        <taxon>Aculeata</taxon>
        <taxon>Formicoidea</taxon>
        <taxon>Formicidae</taxon>
        <taxon>Myrmicinae</taxon>
        <taxon>Cardiocondyla</taxon>
    </lineage>
</organism>
<dbReference type="EMBL" id="JADYXP020000013">
    <property type="protein sequence ID" value="KAL0111057.1"/>
    <property type="molecule type" value="Genomic_DNA"/>
</dbReference>